<sequence length="106" mass="12402">MQLQVSYQLQTNIIDLPFILNLKSYDDVLQLNDCNLKAQQSLPRLRTSFDDEAPCKATIYNWFAEFKRGRVNLSDEFRDGRPSTCEQQKHRCCAPYNRNKQACNLP</sequence>
<comment type="caution">
    <text evidence="1">The sequence shown here is derived from an EMBL/GenBank/DDBJ whole genome shotgun (WGS) entry which is preliminary data.</text>
</comment>
<dbReference type="EMBL" id="BGZK01000568">
    <property type="protein sequence ID" value="GBP50605.1"/>
    <property type="molecule type" value="Genomic_DNA"/>
</dbReference>
<name>A0A4C1WKG5_EUMVA</name>
<evidence type="ECO:0000313" key="2">
    <source>
        <dbReference type="Proteomes" id="UP000299102"/>
    </source>
</evidence>
<reference evidence="1 2" key="1">
    <citation type="journal article" date="2019" name="Commun. Biol.">
        <title>The bagworm genome reveals a unique fibroin gene that provides high tensile strength.</title>
        <authorList>
            <person name="Kono N."/>
            <person name="Nakamura H."/>
            <person name="Ohtoshi R."/>
            <person name="Tomita M."/>
            <person name="Numata K."/>
            <person name="Arakawa K."/>
        </authorList>
    </citation>
    <scope>NUCLEOTIDE SEQUENCE [LARGE SCALE GENOMIC DNA]</scope>
</reference>
<dbReference type="OrthoDB" id="10017160at2759"/>
<dbReference type="AlphaFoldDB" id="A0A4C1WKG5"/>
<keyword evidence="2" id="KW-1185">Reference proteome</keyword>
<gene>
    <name evidence="1" type="ORF">EVAR_29364_1</name>
</gene>
<evidence type="ECO:0008006" key="3">
    <source>
        <dbReference type="Google" id="ProtNLM"/>
    </source>
</evidence>
<dbReference type="Proteomes" id="UP000299102">
    <property type="component" value="Unassembled WGS sequence"/>
</dbReference>
<organism evidence="1 2">
    <name type="scientific">Eumeta variegata</name>
    <name type="common">Bagworm moth</name>
    <name type="synonym">Eumeta japonica</name>
    <dbReference type="NCBI Taxonomy" id="151549"/>
    <lineage>
        <taxon>Eukaryota</taxon>
        <taxon>Metazoa</taxon>
        <taxon>Ecdysozoa</taxon>
        <taxon>Arthropoda</taxon>
        <taxon>Hexapoda</taxon>
        <taxon>Insecta</taxon>
        <taxon>Pterygota</taxon>
        <taxon>Neoptera</taxon>
        <taxon>Endopterygota</taxon>
        <taxon>Lepidoptera</taxon>
        <taxon>Glossata</taxon>
        <taxon>Ditrysia</taxon>
        <taxon>Tineoidea</taxon>
        <taxon>Psychidae</taxon>
        <taxon>Oiketicinae</taxon>
        <taxon>Eumeta</taxon>
    </lineage>
</organism>
<evidence type="ECO:0000313" key="1">
    <source>
        <dbReference type="EMBL" id="GBP50605.1"/>
    </source>
</evidence>
<protein>
    <recommendedName>
        <fullName evidence="3">Mos1 transposase HTH domain-containing protein</fullName>
    </recommendedName>
</protein>
<proteinExistence type="predicted"/>
<accession>A0A4C1WKG5</accession>